<feature type="compositionally biased region" description="Low complexity" evidence="1">
    <location>
        <begin position="106"/>
        <end position="117"/>
    </location>
</feature>
<accession>A0A836C4H8</accession>
<evidence type="ECO:0000313" key="3">
    <source>
        <dbReference type="Proteomes" id="UP000612055"/>
    </source>
</evidence>
<gene>
    <name evidence="2" type="ORF">HYH03_003516</name>
</gene>
<feature type="region of interest" description="Disordered" evidence="1">
    <location>
        <begin position="492"/>
        <end position="515"/>
    </location>
</feature>
<dbReference type="EMBL" id="JAEHOE010000009">
    <property type="protein sequence ID" value="KAG2498777.1"/>
    <property type="molecule type" value="Genomic_DNA"/>
</dbReference>
<name>A0A836C4H8_9CHLO</name>
<sequence length="546" mass="55301">MPGRGVAGAARCPGAAHSWSARRVRVFASASPEPSSSGSSAPTATTPSAPSHISDASPLVPHMLALLAALVDRASALANQLGETLAATRPVHLALPLPLAHGYGVGSSSSSGASATSRPVLPASLSPRSVGPNRGSNTYHGVPPPWAEDLQSDDDHLWSGPEALYLPWSYGPHAQEGPSSSTSAAAMTSSAAAAAGSSAGPSATPAGPLGDISSSLAARLVALFLVLQAAAALPKRAASAAMHQAEVARRALPPVHLVPGLVQWTANTAAARAEESLSLALARAAAAASTAAAGAPAAAAAVTGSAAAVAVVGVISAPHLPLLRRARRRMLAAAAALLDELRLLQRGCTTHTLLRFVLYSPSLNPGLRRGLLVRLDVLSRRAAQLALLQDQHDAWIARQPQPPLGLTPAPSHGSGSGSRGAGAGAEEGFGSELKRRPASPLADPGQAAAAFAAAAALPPAKALSARWYRAVLVPELRAVARQLAVEPRDGIPTVPTARKAPTAATSAAPTDAAGVEQPGQFDLRDLYRLIRVVEVAVEDLKLYPAQ</sequence>
<feature type="compositionally biased region" description="Low complexity" evidence="1">
    <location>
        <begin position="492"/>
        <end position="513"/>
    </location>
</feature>
<feature type="region of interest" description="Disordered" evidence="1">
    <location>
        <begin position="29"/>
        <end position="54"/>
    </location>
</feature>
<proteinExistence type="predicted"/>
<evidence type="ECO:0000256" key="1">
    <source>
        <dbReference type="SAM" id="MobiDB-lite"/>
    </source>
</evidence>
<comment type="caution">
    <text evidence="2">The sequence shown here is derived from an EMBL/GenBank/DDBJ whole genome shotgun (WGS) entry which is preliminary data.</text>
</comment>
<feature type="region of interest" description="Disordered" evidence="1">
    <location>
        <begin position="106"/>
        <end position="154"/>
    </location>
</feature>
<reference evidence="2" key="1">
    <citation type="journal article" date="2020" name="bioRxiv">
        <title>Comparative genomics of Chlamydomonas.</title>
        <authorList>
            <person name="Craig R.J."/>
            <person name="Hasan A.R."/>
            <person name="Ness R.W."/>
            <person name="Keightley P.D."/>
        </authorList>
    </citation>
    <scope>NUCLEOTIDE SEQUENCE</scope>
    <source>
        <strain evidence="2">CCAP 11/70</strain>
    </source>
</reference>
<dbReference type="AlphaFoldDB" id="A0A836C4H8"/>
<dbReference type="Proteomes" id="UP000612055">
    <property type="component" value="Unassembled WGS sequence"/>
</dbReference>
<organism evidence="2 3">
    <name type="scientific">Edaphochlamys debaryana</name>
    <dbReference type="NCBI Taxonomy" id="47281"/>
    <lineage>
        <taxon>Eukaryota</taxon>
        <taxon>Viridiplantae</taxon>
        <taxon>Chlorophyta</taxon>
        <taxon>core chlorophytes</taxon>
        <taxon>Chlorophyceae</taxon>
        <taxon>CS clade</taxon>
        <taxon>Chlamydomonadales</taxon>
        <taxon>Chlamydomonadales incertae sedis</taxon>
        <taxon>Edaphochlamys</taxon>
    </lineage>
</organism>
<feature type="compositionally biased region" description="Gly residues" evidence="1">
    <location>
        <begin position="414"/>
        <end position="427"/>
    </location>
</feature>
<evidence type="ECO:0000313" key="2">
    <source>
        <dbReference type="EMBL" id="KAG2498777.1"/>
    </source>
</evidence>
<feature type="compositionally biased region" description="Low complexity" evidence="1">
    <location>
        <begin position="29"/>
        <end position="51"/>
    </location>
</feature>
<dbReference type="OrthoDB" id="552951at2759"/>
<keyword evidence="3" id="KW-1185">Reference proteome</keyword>
<protein>
    <submittedName>
        <fullName evidence="2">Uncharacterized protein</fullName>
    </submittedName>
</protein>
<feature type="region of interest" description="Disordered" evidence="1">
    <location>
        <begin position="399"/>
        <end position="441"/>
    </location>
</feature>